<dbReference type="AlphaFoldDB" id="A0A9R1RUJ0"/>
<dbReference type="OMA" id="LATWEDK"/>
<dbReference type="InterPro" id="IPR016197">
    <property type="entry name" value="Chromo-like_dom_sf"/>
</dbReference>
<feature type="compositionally biased region" description="Polar residues" evidence="1">
    <location>
        <begin position="77"/>
        <end position="87"/>
    </location>
</feature>
<evidence type="ECO:0000313" key="4">
    <source>
        <dbReference type="Proteomes" id="UP000324705"/>
    </source>
</evidence>
<organism evidence="3 4">
    <name type="scientific">Triticum turgidum subsp. durum</name>
    <name type="common">Durum wheat</name>
    <name type="synonym">Triticum durum</name>
    <dbReference type="NCBI Taxonomy" id="4567"/>
    <lineage>
        <taxon>Eukaryota</taxon>
        <taxon>Viridiplantae</taxon>
        <taxon>Streptophyta</taxon>
        <taxon>Embryophyta</taxon>
        <taxon>Tracheophyta</taxon>
        <taxon>Spermatophyta</taxon>
        <taxon>Magnoliopsida</taxon>
        <taxon>Liliopsida</taxon>
        <taxon>Poales</taxon>
        <taxon>Poaceae</taxon>
        <taxon>BOP clade</taxon>
        <taxon>Pooideae</taxon>
        <taxon>Triticodae</taxon>
        <taxon>Triticeae</taxon>
        <taxon>Triticinae</taxon>
        <taxon>Triticum</taxon>
    </lineage>
</organism>
<feature type="domain" description="Chromo" evidence="2">
    <location>
        <begin position="16"/>
        <end position="62"/>
    </location>
</feature>
<sequence length="113" mass="12891">MPELPVLDEDLLPLQVPEAVLQKRRVQRGARQVKQVLVQWSGFPTSLATWEDKIPLRSRFPRALAWGQAKRKGRGNVTRTTPSNPSEPAQAKPTRPQRSKQPNQRYTGPDWSQ</sequence>
<name>A0A9R1RUJ0_TRITD</name>
<dbReference type="InterPro" id="IPR023780">
    <property type="entry name" value="Chromo_domain"/>
</dbReference>
<dbReference type="Proteomes" id="UP000324705">
    <property type="component" value="Chromosome 2B"/>
</dbReference>
<accession>A0A9R1RUJ0</accession>
<proteinExistence type="predicted"/>
<evidence type="ECO:0000259" key="2">
    <source>
        <dbReference type="Pfam" id="PF00385"/>
    </source>
</evidence>
<reference evidence="3 4" key="1">
    <citation type="submission" date="2017-09" db="EMBL/GenBank/DDBJ databases">
        <authorList>
            <consortium name="International Durum Wheat Genome Sequencing Consortium (IDWGSC)"/>
            <person name="Milanesi L."/>
        </authorList>
    </citation>
    <scope>NUCLEOTIDE SEQUENCE [LARGE SCALE GENOMIC DNA]</scope>
    <source>
        <strain evidence="4">cv. Svevo</strain>
    </source>
</reference>
<feature type="region of interest" description="Disordered" evidence="1">
    <location>
        <begin position="65"/>
        <end position="113"/>
    </location>
</feature>
<dbReference type="EMBL" id="LT934114">
    <property type="protein sequence ID" value="VAH54334.1"/>
    <property type="molecule type" value="Genomic_DNA"/>
</dbReference>
<keyword evidence="4" id="KW-1185">Reference proteome</keyword>
<dbReference type="Gramene" id="TRITD2Bv1G256140.1">
    <property type="protein sequence ID" value="TRITD2Bv1G256140.1"/>
    <property type="gene ID" value="TRITD2Bv1G256140"/>
</dbReference>
<dbReference type="Gene3D" id="2.40.50.40">
    <property type="match status" value="1"/>
</dbReference>
<dbReference type="SUPFAM" id="SSF54160">
    <property type="entry name" value="Chromo domain-like"/>
    <property type="match status" value="1"/>
</dbReference>
<evidence type="ECO:0000313" key="3">
    <source>
        <dbReference type="EMBL" id="VAH54334.1"/>
    </source>
</evidence>
<evidence type="ECO:0000256" key="1">
    <source>
        <dbReference type="SAM" id="MobiDB-lite"/>
    </source>
</evidence>
<dbReference type="Pfam" id="PF00385">
    <property type="entry name" value="Chromo"/>
    <property type="match status" value="1"/>
</dbReference>
<protein>
    <recommendedName>
        <fullName evidence="2">Chromo domain-containing protein</fullName>
    </recommendedName>
</protein>
<gene>
    <name evidence="3" type="ORF">TRITD_2Bv1G256140</name>
</gene>
<feature type="compositionally biased region" description="Polar residues" evidence="1">
    <location>
        <begin position="99"/>
        <end position="113"/>
    </location>
</feature>